<name>A0A1K1M7K2_9FLAO</name>
<keyword evidence="1" id="KW-0820">tRNA-binding</keyword>
<dbReference type="InterPro" id="IPR029028">
    <property type="entry name" value="Alpha/beta_knot_MTases"/>
</dbReference>
<dbReference type="STRING" id="1150368.SAMN02927921_00367"/>
<evidence type="ECO:0000256" key="6">
    <source>
        <dbReference type="ARBA" id="ARBA00022884"/>
    </source>
</evidence>
<keyword evidence="9" id="KW-1185">Reference proteome</keyword>
<keyword evidence="6" id="KW-0694">RNA-binding</keyword>
<accession>A0A1K1M7K2</accession>
<dbReference type="GO" id="GO:0000049">
    <property type="term" value="F:tRNA binding"/>
    <property type="evidence" value="ECO:0007669"/>
    <property type="project" value="UniProtKB-KW"/>
</dbReference>
<feature type="domain" description="tRNA/rRNA methyltransferase SpoU type" evidence="7">
    <location>
        <begin position="7"/>
        <end position="160"/>
    </location>
</feature>
<keyword evidence="5" id="KW-0819">tRNA processing</keyword>
<evidence type="ECO:0000313" key="8">
    <source>
        <dbReference type="EMBL" id="SFW17926.1"/>
    </source>
</evidence>
<dbReference type="InterPro" id="IPR001537">
    <property type="entry name" value="SpoU_MeTrfase"/>
</dbReference>
<gene>
    <name evidence="8" type="ORF">SAMN02927921_00367</name>
</gene>
<dbReference type="PANTHER" id="PTHR43453:SF1">
    <property type="entry name" value="TRNA_RRNA METHYLTRANSFERASE SPOU TYPE DOMAIN-CONTAINING PROTEIN"/>
    <property type="match status" value="1"/>
</dbReference>
<evidence type="ECO:0000313" key="9">
    <source>
        <dbReference type="Proteomes" id="UP000182248"/>
    </source>
</evidence>
<dbReference type="RefSeq" id="WP_083564731.1">
    <property type="nucleotide sequence ID" value="NZ_FPJE01000002.1"/>
</dbReference>
<evidence type="ECO:0000256" key="4">
    <source>
        <dbReference type="ARBA" id="ARBA00022691"/>
    </source>
</evidence>
<reference evidence="8 9" key="1">
    <citation type="submission" date="2016-11" db="EMBL/GenBank/DDBJ databases">
        <authorList>
            <person name="Jaros S."/>
            <person name="Januszkiewicz K."/>
            <person name="Wedrychowicz H."/>
        </authorList>
    </citation>
    <scope>NUCLEOTIDE SEQUENCE [LARGE SCALE GENOMIC DNA]</scope>
    <source>
        <strain evidence="8 9">CGMCC 1.12145</strain>
    </source>
</reference>
<organism evidence="8 9">
    <name type="scientific">Sinomicrobium oceani</name>
    <dbReference type="NCBI Taxonomy" id="1150368"/>
    <lineage>
        <taxon>Bacteria</taxon>
        <taxon>Pseudomonadati</taxon>
        <taxon>Bacteroidota</taxon>
        <taxon>Flavobacteriia</taxon>
        <taxon>Flavobacteriales</taxon>
        <taxon>Flavobacteriaceae</taxon>
        <taxon>Sinomicrobium</taxon>
    </lineage>
</organism>
<sequence length="176" mass="19676">MTGHFELIAVLENPNYMINIGNVIRNINGLGVDKLFIIDGQHRLADNPEEIRQRKSLLKHSNGAVKWTFVKVFDTTESCIGFLSDSQFISVGTSPHPVCRKQVGLPESDLTYPKLAIWFGDESRGLSEKAIQACEYCLTIAMKGRVESLNLSTTTGIVMYEAVNQREKGVVLRFDL</sequence>
<dbReference type="PANTHER" id="PTHR43453">
    <property type="entry name" value="RRNA METHYLASE-LIKE"/>
    <property type="match status" value="1"/>
</dbReference>
<evidence type="ECO:0000256" key="3">
    <source>
        <dbReference type="ARBA" id="ARBA00022679"/>
    </source>
</evidence>
<evidence type="ECO:0000256" key="1">
    <source>
        <dbReference type="ARBA" id="ARBA00022555"/>
    </source>
</evidence>
<evidence type="ECO:0000256" key="5">
    <source>
        <dbReference type="ARBA" id="ARBA00022694"/>
    </source>
</evidence>
<dbReference type="InterPro" id="IPR029026">
    <property type="entry name" value="tRNA_m1G_MTases_N"/>
</dbReference>
<dbReference type="Proteomes" id="UP000182248">
    <property type="component" value="Unassembled WGS sequence"/>
</dbReference>
<dbReference type="Pfam" id="PF00588">
    <property type="entry name" value="SpoU_methylase"/>
    <property type="match status" value="1"/>
</dbReference>
<dbReference type="EMBL" id="FPJE01000002">
    <property type="protein sequence ID" value="SFW17926.1"/>
    <property type="molecule type" value="Genomic_DNA"/>
</dbReference>
<evidence type="ECO:0000259" key="7">
    <source>
        <dbReference type="Pfam" id="PF00588"/>
    </source>
</evidence>
<keyword evidence="3 8" id="KW-0808">Transferase</keyword>
<dbReference type="OrthoDB" id="9785673at2"/>
<dbReference type="InterPro" id="IPR033671">
    <property type="entry name" value="TrmH"/>
</dbReference>
<dbReference type="GO" id="GO:0008173">
    <property type="term" value="F:RNA methyltransferase activity"/>
    <property type="evidence" value="ECO:0007669"/>
    <property type="project" value="InterPro"/>
</dbReference>
<dbReference type="GO" id="GO:0002938">
    <property type="term" value="P:tRNA guanine ribose methylation"/>
    <property type="evidence" value="ECO:0007669"/>
    <property type="project" value="TreeGrafter"/>
</dbReference>
<evidence type="ECO:0000256" key="2">
    <source>
        <dbReference type="ARBA" id="ARBA00022603"/>
    </source>
</evidence>
<dbReference type="AlphaFoldDB" id="A0A1K1M7K2"/>
<dbReference type="SUPFAM" id="SSF75217">
    <property type="entry name" value="alpha/beta knot"/>
    <property type="match status" value="1"/>
</dbReference>
<keyword evidence="2 8" id="KW-0489">Methyltransferase</keyword>
<dbReference type="Gene3D" id="3.40.1280.10">
    <property type="match status" value="1"/>
</dbReference>
<protein>
    <submittedName>
        <fullName evidence="8">tRNA (Guanosine-2'-O-)-methyltransferase</fullName>
    </submittedName>
</protein>
<proteinExistence type="predicted"/>
<keyword evidence="4" id="KW-0949">S-adenosyl-L-methionine</keyword>